<feature type="transmembrane region" description="Helical" evidence="5">
    <location>
        <begin position="245"/>
        <end position="263"/>
    </location>
</feature>
<evidence type="ECO:0000256" key="3">
    <source>
        <dbReference type="ARBA" id="ARBA00022989"/>
    </source>
</evidence>
<protein>
    <recommendedName>
        <fullName evidence="7">Membrane transporter protein</fullName>
    </recommendedName>
</protein>
<reference evidence="6" key="1">
    <citation type="journal article" date="2015" name="Nature">
        <title>Complex archaea that bridge the gap between prokaryotes and eukaryotes.</title>
        <authorList>
            <person name="Spang A."/>
            <person name="Saw J.H."/>
            <person name="Jorgensen S.L."/>
            <person name="Zaremba-Niedzwiedzka K."/>
            <person name="Martijn J."/>
            <person name="Lind A.E."/>
            <person name="van Eijk R."/>
            <person name="Schleper C."/>
            <person name="Guy L."/>
            <person name="Ettema T.J."/>
        </authorList>
    </citation>
    <scope>NUCLEOTIDE SEQUENCE</scope>
</reference>
<name>A0A0F9LCV6_9ZZZZ</name>
<feature type="transmembrane region" description="Helical" evidence="5">
    <location>
        <begin position="185"/>
        <end position="203"/>
    </location>
</feature>
<dbReference type="InterPro" id="IPR002781">
    <property type="entry name" value="TM_pro_TauE-like"/>
</dbReference>
<sequence>MEIIWIIILIIFGILFGIISSLAGIGGGALYMSVMIIIFAIPINEARNTSTFIISLFSGFAFITYYRQGKVDLKVSIVFAGFALLGSISATIVFIAFPIDNIALKIVIASVVLISGLNMIRKAIHHYKSDRNNNIIQEFSFENFDHKTNLEKGIPLFFLAGFVAHLSGIGGGMIFVPILTIAFGIPIHFATAISTTMIFFLGIYNASTRIFLGTIHYDIGILIGIGAIAGSLLGARFSKKISKNALQFFVAIALISLSIRMFFV</sequence>
<evidence type="ECO:0000256" key="2">
    <source>
        <dbReference type="ARBA" id="ARBA00022692"/>
    </source>
</evidence>
<dbReference type="Pfam" id="PF01925">
    <property type="entry name" value="TauE"/>
    <property type="match status" value="1"/>
</dbReference>
<evidence type="ECO:0000256" key="5">
    <source>
        <dbReference type="SAM" id="Phobius"/>
    </source>
</evidence>
<dbReference type="GO" id="GO:0016020">
    <property type="term" value="C:membrane"/>
    <property type="evidence" value="ECO:0007669"/>
    <property type="project" value="UniProtKB-SubCell"/>
</dbReference>
<feature type="transmembrane region" description="Helical" evidence="5">
    <location>
        <begin position="102"/>
        <end position="120"/>
    </location>
</feature>
<dbReference type="InterPro" id="IPR051598">
    <property type="entry name" value="TSUP/Inactive_protease-like"/>
</dbReference>
<evidence type="ECO:0000256" key="4">
    <source>
        <dbReference type="ARBA" id="ARBA00023136"/>
    </source>
</evidence>
<evidence type="ECO:0000313" key="6">
    <source>
        <dbReference type="EMBL" id="KKM92684.1"/>
    </source>
</evidence>
<feature type="transmembrane region" description="Helical" evidence="5">
    <location>
        <begin position="46"/>
        <end position="65"/>
    </location>
</feature>
<feature type="transmembrane region" description="Helical" evidence="5">
    <location>
        <begin position="156"/>
        <end position="179"/>
    </location>
</feature>
<proteinExistence type="predicted"/>
<keyword evidence="4 5" id="KW-0472">Membrane</keyword>
<dbReference type="PANTHER" id="PTHR43701">
    <property type="entry name" value="MEMBRANE TRANSPORTER PROTEIN MJ0441-RELATED"/>
    <property type="match status" value="1"/>
</dbReference>
<evidence type="ECO:0000256" key="1">
    <source>
        <dbReference type="ARBA" id="ARBA00004141"/>
    </source>
</evidence>
<dbReference type="PANTHER" id="PTHR43701:SF2">
    <property type="entry name" value="MEMBRANE TRANSPORTER PROTEIN YJNA-RELATED"/>
    <property type="match status" value="1"/>
</dbReference>
<evidence type="ECO:0008006" key="7">
    <source>
        <dbReference type="Google" id="ProtNLM"/>
    </source>
</evidence>
<dbReference type="AlphaFoldDB" id="A0A0F9LCV6"/>
<keyword evidence="2 5" id="KW-0812">Transmembrane</keyword>
<accession>A0A0F9LCV6</accession>
<organism evidence="6">
    <name type="scientific">marine sediment metagenome</name>
    <dbReference type="NCBI Taxonomy" id="412755"/>
    <lineage>
        <taxon>unclassified sequences</taxon>
        <taxon>metagenomes</taxon>
        <taxon>ecological metagenomes</taxon>
    </lineage>
</organism>
<feature type="transmembrane region" description="Helical" evidence="5">
    <location>
        <begin position="215"/>
        <end position="233"/>
    </location>
</feature>
<comment type="subcellular location">
    <subcellularLocation>
        <location evidence="1">Membrane</location>
        <topology evidence="1">Multi-pass membrane protein</topology>
    </subcellularLocation>
</comment>
<feature type="transmembrane region" description="Helical" evidence="5">
    <location>
        <begin position="77"/>
        <end position="96"/>
    </location>
</feature>
<keyword evidence="3 5" id="KW-1133">Transmembrane helix</keyword>
<comment type="caution">
    <text evidence="6">The sequence shown here is derived from an EMBL/GenBank/DDBJ whole genome shotgun (WGS) entry which is preliminary data.</text>
</comment>
<dbReference type="EMBL" id="LAZR01006359">
    <property type="protein sequence ID" value="KKM92684.1"/>
    <property type="molecule type" value="Genomic_DNA"/>
</dbReference>
<gene>
    <name evidence="6" type="ORF">LCGC14_1215990</name>
</gene>
<feature type="transmembrane region" description="Helical" evidence="5">
    <location>
        <begin position="7"/>
        <end position="40"/>
    </location>
</feature>